<gene>
    <name evidence="1" type="ORF">BN134_2051</name>
</gene>
<comment type="caution">
    <text evidence="1">The sequence shown here is derived from an EMBL/GenBank/DDBJ whole genome shotgun (WGS) entry which is preliminary data.</text>
</comment>
<protein>
    <submittedName>
        <fullName evidence="1">Probable vgr related protein</fullName>
    </submittedName>
</protein>
<dbReference type="Proteomes" id="UP000009342">
    <property type="component" value="Unassembled WGS sequence"/>
</dbReference>
<evidence type="ECO:0000313" key="1">
    <source>
        <dbReference type="EMBL" id="CCJ81310.1"/>
    </source>
</evidence>
<proteinExistence type="predicted"/>
<dbReference type="EMBL" id="CAKZ01000093">
    <property type="protein sequence ID" value="CCJ81310.1"/>
    <property type="molecule type" value="Genomic_DNA"/>
</dbReference>
<sequence>MEMESARHLTPGEISAAKLLYKNSLNYQKTYIHNAPWFPFGFQTAHTAVSPDGDIWFLPTEYCDNFASSPLRLQHLFMHEMMHVWQFQHGYQVKLRGLFSWAVSYFYTLEKNRPLKTYAMEQQACIVADYWVLKYHTIRQWAQLKKCLNPFSFNDVARLLSLYETVIDRFDE</sequence>
<evidence type="ECO:0000313" key="2">
    <source>
        <dbReference type="Proteomes" id="UP000009342"/>
    </source>
</evidence>
<keyword evidence="2" id="KW-1185">Reference proteome</keyword>
<name>A0ABM9Q7A0_9ENTR</name>
<organism evidence="1 2">
    <name type="scientific">Cronobacter dublinensis 1210</name>
    <dbReference type="NCBI Taxonomy" id="1208656"/>
    <lineage>
        <taxon>Bacteria</taxon>
        <taxon>Pseudomonadati</taxon>
        <taxon>Pseudomonadota</taxon>
        <taxon>Gammaproteobacteria</taxon>
        <taxon>Enterobacterales</taxon>
        <taxon>Enterobacteriaceae</taxon>
        <taxon>Cronobacter</taxon>
    </lineage>
</organism>
<accession>A0ABM9Q7A0</accession>
<reference evidence="2" key="1">
    <citation type="journal article" date="2012" name="PLoS ONE">
        <title>Comparative analysis of genome sequences covering the seven cronobacter species.</title>
        <authorList>
            <person name="Joseph S."/>
            <person name="Desai P."/>
            <person name="Ji Y."/>
            <person name="Cummings C.A."/>
            <person name="Shih R."/>
            <person name="Degoricija L."/>
            <person name="Rico A."/>
            <person name="Brzoska P."/>
            <person name="Hamby S.E."/>
            <person name="Masood N."/>
            <person name="Hariri S."/>
            <person name="Sonbol H."/>
            <person name="Chuzhanova N."/>
            <person name="McClelland M."/>
            <person name="Furtado M.R."/>
            <person name="Forsythe S.J."/>
        </authorList>
    </citation>
    <scope>NUCLEOTIDE SEQUENCE [LARGE SCALE GENOMIC DNA]</scope>
    <source>
        <strain evidence="2">1210</strain>
    </source>
</reference>